<evidence type="ECO:0000313" key="2">
    <source>
        <dbReference type="EMBL" id="MEW9310532.1"/>
    </source>
</evidence>
<name>A0ABV3PY00_9HYPH</name>
<keyword evidence="3" id="KW-1185">Reference proteome</keyword>
<evidence type="ECO:0000256" key="1">
    <source>
        <dbReference type="SAM" id="SignalP"/>
    </source>
</evidence>
<protein>
    <recommendedName>
        <fullName evidence="4">Porin family protein</fullName>
    </recommendedName>
</protein>
<dbReference type="SUPFAM" id="SSF56925">
    <property type="entry name" value="OMPA-like"/>
    <property type="match status" value="1"/>
</dbReference>
<dbReference type="InterPro" id="IPR011250">
    <property type="entry name" value="OMP/PagP_B-barrel"/>
</dbReference>
<feature type="chain" id="PRO_5046278504" description="Porin family protein" evidence="1">
    <location>
        <begin position="20"/>
        <end position="260"/>
    </location>
</feature>
<feature type="signal peptide" evidence="1">
    <location>
        <begin position="1"/>
        <end position="19"/>
    </location>
</feature>
<gene>
    <name evidence="2" type="ORF">ABXS05_33655</name>
</gene>
<keyword evidence="1" id="KW-0732">Signal</keyword>
<organism evidence="2 3">
    <name type="scientific">Labrys neptuniae</name>
    <dbReference type="NCBI Taxonomy" id="376174"/>
    <lineage>
        <taxon>Bacteria</taxon>
        <taxon>Pseudomonadati</taxon>
        <taxon>Pseudomonadota</taxon>
        <taxon>Alphaproteobacteria</taxon>
        <taxon>Hyphomicrobiales</taxon>
        <taxon>Xanthobacteraceae</taxon>
        <taxon>Labrys</taxon>
    </lineage>
</organism>
<proteinExistence type="predicted"/>
<reference evidence="2 3" key="1">
    <citation type="submission" date="2024-07" db="EMBL/GenBank/DDBJ databases">
        <title>Description of Labrys sedimenti sp. nov., isolated from a diclofenac-degrading enrichment culture.</title>
        <authorList>
            <person name="Tancsics A."/>
            <person name="Csepanyi A."/>
        </authorList>
    </citation>
    <scope>NUCLEOTIDE SEQUENCE [LARGE SCALE GENOMIC DNA]</scope>
    <source>
        <strain evidence="2 3">LMG 23578</strain>
    </source>
</reference>
<dbReference type="RefSeq" id="WP_367626913.1">
    <property type="nucleotide sequence ID" value="NZ_JBFNQD010000029.1"/>
</dbReference>
<dbReference type="Proteomes" id="UP001555786">
    <property type="component" value="Unassembled WGS sequence"/>
</dbReference>
<accession>A0ABV3PY00</accession>
<sequence length="260" mass="27965">MRYLAIGMISASLLTPVRASDFSRPPSPQQPLVASGPSFFITSYIWATAINGKSATFPPLPAAPINLSFGDVLKDLNGAMMASLEMRVGRWGFLVDGQFSQVTSAGALPGPFFSSVKLRSQTTTVQGSVLYRVYEGPTVSLDMGGGVRFWNLNNKLEILPGLANLRIDHRDSEMWADPIVGARLGIKLGGPWSLTVAGDIGGFDIGSRLTWQALGSVNYAWSESLTLKAGYRALHVDCRNGGFSYDVTQHGPAVAATYRF</sequence>
<evidence type="ECO:0000313" key="3">
    <source>
        <dbReference type="Proteomes" id="UP001555786"/>
    </source>
</evidence>
<comment type="caution">
    <text evidence="2">The sequence shown here is derived from an EMBL/GenBank/DDBJ whole genome shotgun (WGS) entry which is preliminary data.</text>
</comment>
<evidence type="ECO:0008006" key="4">
    <source>
        <dbReference type="Google" id="ProtNLM"/>
    </source>
</evidence>
<dbReference type="EMBL" id="JBFNQD010000029">
    <property type="protein sequence ID" value="MEW9310532.1"/>
    <property type="molecule type" value="Genomic_DNA"/>
</dbReference>